<dbReference type="SMART" id="SM00304">
    <property type="entry name" value="HAMP"/>
    <property type="match status" value="1"/>
</dbReference>
<dbReference type="InterPro" id="IPR005467">
    <property type="entry name" value="His_kinase_dom"/>
</dbReference>
<evidence type="ECO:0000259" key="16">
    <source>
        <dbReference type="PROSITE" id="PS50109"/>
    </source>
</evidence>
<comment type="subcellular location">
    <subcellularLocation>
        <location evidence="2">Cell membrane</location>
        <topology evidence="2">Multi-pass membrane protein</topology>
    </subcellularLocation>
</comment>
<dbReference type="SMART" id="SM00388">
    <property type="entry name" value="HisKA"/>
    <property type="match status" value="1"/>
</dbReference>
<accession>A0A3T1CZZ4</accession>
<dbReference type="KEGG" id="cohn:KCTCHS21_07970"/>
<dbReference type="InterPro" id="IPR003661">
    <property type="entry name" value="HisK_dim/P_dom"/>
</dbReference>
<keyword evidence="4" id="KW-1003">Cell membrane</keyword>
<evidence type="ECO:0000256" key="5">
    <source>
        <dbReference type="ARBA" id="ARBA00022553"/>
    </source>
</evidence>
<dbReference type="Proteomes" id="UP000289856">
    <property type="component" value="Chromosome"/>
</dbReference>
<dbReference type="SUPFAM" id="SSF47384">
    <property type="entry name" value="Homodimeric domain of signal transducing histidine kinase"/>
    <property type="match status" value="1"/>
</dbReference>
<dbReference type="GO" id="GO:0005524">
    <property type="term" value="F:ATP binding"/>
    <property type="evidence" value="ECO:0007669"/>
    <property type="project" value="UniProtKB-KW"/>
</dbReference>
<keyword evidence="10" id="KW-0067">ATP-binding</keyword>
<name>A0A3T1CZZ4_9BACL</name>
<evidence type="ECO:0000256" key="9">
    <source>
        <dbReference type="ARBA" id="ARBA00022777"/>
    </source>
</evidence>
<dbReference type="FunFam" id="1.10.287.130:FF:000008">
    <property type="entry name" value="Two-component sensor histidine kinase"/>
    <property type="match status" value="1"/>
</dbReference>
<sequence>MKNKLLAFLTGKRNIRVQMIWASFLSFWLAFIVAATVPIKDIPFFPYQLMIFIAGFFFTFFFLTRKTIRYLLTLGDGLTVISQGNLHYRIPMLREDELGKIAENINAMAEKLESQIEKERQAEKSKMELITGVSHDLRTPLTSIIGYMDLLKDKAYQDEAEYERFVGNAYNKAIQLKMLIDELFEYTRLTSNEVKLKLERIDLRELLSQMIVEFEPLAKENEVSLETGLIPQSLFLVIDPEQIRRAIDNLLMNALKFTVKPGFISIGLTILRDGSRTAKARITIENKGIPITKVQEERLFERFYKADDSRSNPTSSSGSGLGLSITRSIIELHGGEIYFNHSAGQFYFGMELPLQSNF</sequence>
<keyword evidence="5" id="KW-0597">Phosphoprotein</keyword>
<evidence type="ECO:0000256" key="1">
    <source>
        <dbReference type="ARBA" id="ARBA00000085"/>
    </source>
</evidence>
<dbReference type="SUPFAM" id="SSF158472">
    <property type="entry name" value="HAMP domain-like"/>
    <property type="match status" value="1"/>
</dbReference>
<feature type="transmembrane region" description="Helical" evidence="15">
    <location>
        <begin position="45"/>
        <end position="63"/>
    </location>
</feature>
<reference evidence="18 19" key="1">
    <citation type="submission" date="2019-01" db="EMBL/GenBank/DDBJ databases">
        <title>Complete genome sequence of Cohnella hallensis HS21 isolated from Korean fir (Abies koreana) rhizospheric soil.</title>
        <authorList>
            <person name="Jiang L."/>
            <person name="Kang S.W."/>
            <person name="Kim S."/>
            <person name="Jung J."/>
            <person name="Kim C.Y."/>
            <person name="Kim D.H."/>
            <person name="Kim S.W."/>
            <person name="Lee J."/>
        </authorList>
    </citation>
    <scope>NUCLEOTIDE SEQUENCE [LARGE SCALE GENOMIC DNA]</scope>
    <source>
        <strain evidence="18 19">HS21</strain>
    </source>
</reference>
<evidence type="ECO:0000256" key="14">
    <source>
        <dbReference type="SAM" id="Coils"/>
    </source>
</evidence>
<dbReference type="PROSITE" id="PS50885">
    <property type="entry name" value="HAMP"/>
    <property type="match status" value="1"/>
</dbReference>
<dbReference type="GO" id="GO:0005886">
    <property type="term" value="C:plasma membrane"/>
    <property type="evidence" value="ECO:0007669"/>
    <property type="project" value="UniProtKB-SubCell"/>
</dbReference>
<proteinExistence type="predicted"/>
<feature type="domain" description="Histidine kinase" evidence="16">
    <location>
        <begin position="132"/>
        <end position="356"/>
    </location>
</feature>
<keyword evidence="14" id="KW-0175">Coiled coil</keyword>
<dbReference type="Gene3D" id="1.10.287.130">
    <property type="match status" value="1"/>
</dbReference>
<keyword evidence="12" id="KW-0902">Two-component regulatory system</keyword>
<evidence type="ECO:0000259" key="17">
    <source>
        <dbReference type="PROSITE" id="PS50885"/>
    </source>
</evidence>
<keyword evidence="9" id="KW-0418">Kinase</keyword>
<dbReference type="RefSeq" id="WP_232058065.1">
    <property type="nucleotide sequence ID" value="NZ_AP019400.1"/>
</dbReference>
<dbReference type="EC" id="2.7.13.3" evidence="3"/>
<keyword evidence="8" id="KW-0547">Nucleotide-binding</keyword>
<dbReference type="Pfam" id="PF00512">
    <property type="entry name" value="HisKA"/>
    <property type="match status" value="1"/>
</dbReference>
<dbReference type="InterPro" id="IPR003594">
    <property type="entry name" value="HATPase_dom"/>
</dbReference>
<comment type="catalytic activity">
    <reaction evidence="1">
        <text>ATP + protein L-histidine = ADP + protein N-phospho-L-histidine.</text>
        <dbReference type="EC" id="2.7.13.3"/>
    </reaction>
</comment>
<dbReference type="InterPro" id="IPR004358">
    <property type="entry name" value="Sig_transdc_His_kin-like_C"/>
</dbReference>
<dbReference type="PROSITE" id="PS50109">
    <property type="entry name" value="HIS_KIN"/>
    <property type="match status" value="1"/>
</dbReference>
<dbReference type="SUPFAM" id="SSF55874">
    <property type="entry name" value="ATPase domain of HSP90 chaperone/DNA topoisomerase II/histidine kinase"/>
    <property type="match status" value="1"/>
</dbReference>
<dbReference type="CDD" id="cd00075">
    <property type="entry name" value="HATPase"/>
    <property type="match status" value="1"/>
</dbReference>
<evidence type="ECO:0000256" key="10">
    <source>
        <dbReference type="ARBA" id="ARBA00022840"/>
    </source>
</evidence>
<evidence type="ECO:0000256" key="11">
    <source>
        <dbReference type="ARBA" id="ARBA00022989"/>
    </source>
</evidence>
<dbReference type="PANTHER" id="PTHR45528">
    <property type="entry name" value="SENSOR HISTIDINE KINASE CPXA"/>
    <property type="match status" value="1"/>
</dbReference>
<evidence type="ECO:0000313" key="18">
    <source>
        <dbReference type="EMBL" id="BBI31398.1"/>
    </source>
</evidence>
<dbReference type="Pfam" id="PF02518">
    <property type="entry name" value="HATPase_c"/>
    <property type="match status" value="1"/>
</dbReference>
<keyword evidence="6" id="KW-0808">Transferase</keyword>
<dbReference type="AlphaFoldDB" id="A0A3T1CZZ4"/>
<dbReference type="InterPro" id="IPR050398">
    <property type="entry name" value="HssS/ArlS-like"/>
</dbReference>
<evidence type="ECO:0000256" key="15">
    <source>
        <dbReference type="SAM" id="Phobius"/>
    </source>
</evidence>
<evidence type="ECO:0000256" key="13">
    <source>
        <dbReference type="ARBA" id="ARBA00023136"/>
    </source>
</evidence>
<keyword evidence="7 15" id="KW-0812">Transmembrane</keyword>
<dbReference type="SMART" id="SM00387">
    <property type="entry name" value="HATPase_c"/>
    <property type="match status" value="1"/>
</dbReference>
<dbReference type="Gene3D" id="3.30.565.10">
    <property type="entry name" value="Histidine kinase-like ATPase, C-terminal domain"/>
    <property type="match status" value="1"/>
</dbReference>
<dbReference type="CDD" id="cd06225">
    <property type="entry name" value="HAMP"/>
    <property type="match status" value="1"/>
</dbReference>
<feature type="coiled-coil region" evidence="14">
    <location>
        <begin position="102"/>
        <end position="129"/>
    </location>
</feature>
<dbReference type="PRINTS" id="PR00344">
    <property type="entry name" value="BCTRLSENSOR"/>
</dbReference>
<dbReference type="EMBL" id="AP019400">
    <property type="protein sequence ID" value="BBI31398.1"/>
    <property type="molecule type" value="Genomic_DNA"/>
</dbReference>
<dbReference type="Gene3D" id="6.10.340.10">
    <property type="match status" value="1"/>
</dbReference>
<dbReference type="PANTHER" id="PTHR45528:SF8">
    <property type="entry name" value="HISTIDINE KINASE"/>
    <property type="match status" value="1"/>
</dbReference>
<protein>
    <recommendedName>
        <fullName evidence="3">histidine kinase</fullName>
        <ecNumber evidence="3">2.7.13.3</ecNumber>
    </recommendedName>
</protein>
<dbReference type="InterPro" id="IPR036890">
    <property type="entry name" value="HATPase_C_sf"/>
</dbReference>
<dbReference type="InterPro" id="IPR036097">
    <property type="entry name" value="HisK_dim/P_sf"/>
</dbReference>
<feature type="transmembrane region" description="Helical" evidence="15">
    <location>
        <begin position="20"/>
        <end position="39"/>
    </location>
</feature>
<gene>
    <name evidence="18" type="ORF">KCTCHS21_07970</name>
</gene>
<evidence type="ECO:0000256" key="8">
    <source>
        <dbReference type="ARBA" id="ARBA00022741"/>
    </source>
</evidence>
<evidence type="ECO:0000256" key="12">
    <source>
        <dbReference type="ARBA" id="ARBA00023012"/>
    </source>
</evidence>
<keyword evidence="11 15" id="KW-1133">Transmembrane helix</keyword>
<evidence type="ECO:0000256" key="4">
    <source>
        <dbReference type="ARBA" id="ARBA00022475"/>
    </source>
</evidence>
<dbReference type="CDD" id="cd00082">
    <property type="entry name" value="HisKA"/>
    <property type="match status" value="1"/>
</dbReference>
<dbReference type="Pfam" id="PF00672">
    <property type="entry name" value="HAMP"/>
    <property type="match status" value="1"/>
</dbReference>
<keyword evidence="13 15" id="KW-0472">Membrane</keyword>
<evidence type="ECO:0000256" key="6">
    <source>
        <dbReference type="ARBA" id="ARBA00022679"/>
    </source>
</evidence>
<organism evidence="18 19">
    <name type="scientific">Cohnella abietis</name>
    <dbReference type="NCBI Taxonomy" id="2507935"/>
    <lineage>
        <taxon>Bacteria</taxon>
        <taxon>Bacillati</taxon>
        <taxon>Bacillota</taxon>
        <taxon>Bacilli</taxon>
        <taxon>Bacillales</taxon>
        <taxon>Paenibacillaceae</taxon>
        <taxon>Cohnella</taxon>
    </lineage>
</organism>
<dbReference type="InterPro" id="IPR003660">
    <property type="entry name" value="HAMP_dom"/>
</dbReference>
<dbReference type="GO" id="GO:0000155">
    <property type="term" value="F:phosphorelay sensor kinase activity"/>
    <property type="evidence" value="ECO:0007669"/>
    <property type="project" value="InterPro"/>
</dbReference>
<evidence type="ECO:0000256" key="7">
    <source>
        <dbReference type="ARBA" id="ARBA00022692"/>
    </source>
</evidence>
<evidence type="ECO:0000313" key="19">
    <source>
        <dbReference type="Proteomes" id="UP000289856"/>
    </source>
</evidence>
<evidence type="ECO:0000256" key="2">
    <source>
        <dbReference type="ARBA" id="ARBA00004651"/>
    </source>
</evidence>
<evidence type="ECO:0000256" key="3">
    <source>
        <dbReference type="ARBA" id="ARBA00012438"/>
    </source>
</evidence>
<keyword evidence="19" id="KW-1185">Reference proteome</keyword>
<feature type="domain" description="HAMP" evidence="17">
    <location>
        <begin position="65"/>
        <end position="117"/>
    </location>
</feature>